<sequence>MAASLGAQGDASLGAALLSVPAAAAPGGPWVLRSAGSLAVSDPWRKPRAPPTPTKQDQKVTFKAVRKQTLHGELGTGNKISSVVQYPISTRDPGNMCAGRLPNHISAEDRRILRVRVKHALRDLRGSEAYASSVYNVEDQLLRGFAKTPEFLNQFYSNEAFADRLLREAASAAVPAPPGVSGTLRGSGSAPSLPTTGTGKVRSYANYTLPGHYLLPEGEVDTREQKVGKAAAKVVARVAERTALATLALPA</sequence>
<keyword evidence="3" id="KW-1185">Reference proteome</keyword>
<name>A0ABN9SPL2_9DINO</name>
<reference evidence="2" key="1">
    <citation type="submission" date="2023-10" db="EMBL/GenBank/DDBJ databases">
        <authorList>
            <person name="Chen Y."/>
            <person name="Shah S."/>
            <person name="Dougan E. K."/>
            <person name="Thang M."/>
            <person name="Chan C."/>
        </authorList>
    </citation>
    <scope>NUCLEOTIDE SEQUENCE [LARGE SCALE GENOMIC DNA]</scope>
</reference>
<dbReference type="EMBL" id="CAUYUJ010012370">
    <property type="protein sequence ID" value="CAK0833821.1"/>
    <property type="molecule type" value="Genomic_DNA"/>
</dbReference>
<organism evidence="2 3">
    <name type="scientific">Prorocentrum cordatum</name>
    <dbReference type="NCBI Taxonomy" id="2364126"/>
    <lineage>
        <taxon>Eukaryota</taxon>
        <taxon>Sar</taxon>
        <taxon>Alveolata</taxon>
        <taxon>Dinophyceae</taxon>
        <taxon>Prorocentrales</taxon>
        <taxon>Prorocentraceae</taxon>
        <taxon>Prorocentrum</taxon>
    </lineage>
</organism>
<accession>A0ABN9SPL2</accession>
<evidence type="ECO:0000313" key="2">
    <source>
        <dbReference type="EMBL" id="CAK0833821.1"/>
    </source>
</evidence>
<protein>
    <submittedName>
        <fullName evidence="2">Uncharacterized protein</fullName>
    </submittedName>
</protein>
<feature type="compositionally biased region" description="Polar residues" evidence="1">
    <location>
        <begin position="184"/>
        <end position="198"/>
    </location>
</feature>
<gene>
    <name evidence="2" type="ORF">PCOR1329_LOCUS31404</name>
</gene>
<comment type="caution">
    <text evidence="2">The sequence shown here is derived from an EMBL/GenBank/DDBJ whole genome shotgun (WGS) entry which is preliminary data.</text>
</comment>
<dbReference type="Proteomes" id="UP001189429">
    <property type="component" value="Unassembled WGS sequence"/>
</dbReference>
<evidence type="ECO:0000313" key="3">
    <source>
        <dbReference type="Proteomes" id="UP001189429"/>
    </source>
</evidence>
<proteinExistence type="predicted"/>
<evidence type="ECO:0000256" key="1">
    <source>
        <dbReference type="SAM" id="MobiDB-lite"/>
    </source>
</evidence>
<feature type="region of interest" description="Disordered" evidence="1">
    <location>
        <begin position="175"/>
        <end position="201"/>
    </location>
</feature>